<protein>
    <submittedName>
        <fullName evidence="1">Uncharacterized protein</fullName>
    </submittedName>
</protein>
<gene>
    <name evidence="1" type="ORF">Fot_31820</name>
</gene>
<name>A0ABD1T6M1_9LAMI</name>
<evidence type="ECO:0000313" key="1">
    <source>
        <dbReference type="EMBL" id="KAL2508173.1"/>
    </source>
</evidence>
<dbReference type="Proteomes" id="UP001604277">
    <property type="component" value="Unassembled WGS sequence"/>
</dbReference>
<accession>A0ABD1T6M1</accession>
<comment type="caution">
    <text evidence="1">The sequence shown here is derived from an EMBL/GenBank/DDBJ whole genome shotgun (WGS) entry which is preliminary data.</text>
</comment>
<keyword evidence="2" id="KW-1185">Reference proteome</keyword>
<dbReference type="AlphaFoldDB" id="A0ABD1T6M1"/>
<evidence type="ECO:0000313" key="2">
    <source>
        <dbReference type="Proteomes" id="UP001604277"/>
    </source>
</evidence>
<sequence length="107" mass="11791">MSNQFVQLTQLIFIHLEDSVQREYAATAEVDGEKRVCGSGEWQKLQRRWTVAARLQEMEKENMAAATSTKVANLLGSGYSGMAVIAEPQTCETTSDGVLEKTTIGFC</sequence>
<organism evidence="1 2">
    <name type="scientific">Forsythia ovata</name>
    <dbReference type="NCBI Taxonomy" id="205694"/>
    <lineage>
        <taxon>Eukaryota</taxon>
        <taxon>Viridiplantae</taxon>
        <taxon>Streptophyta</taxon>
        <taxon>Embryophyta</taxon>
        <taxon>Tracheophyta</taxon>
        <taxon>Spermatophyta</taxon>
        <taxon>Magnoliopsida</taxon>
        <taxon>eudicotyledons</taxon>
        <taxon>Gunneridae</taxon>
        <taxon>Pentapetalae</taxon>
        <taxon>asterids</taxon>
        <taxon>lamiids</taxon>
        <taxon>Lamiales</taxon>
        <taxon>Oleaceae</taxon>
        <taxon>Forsythieae</taxon>
        <taxon>Forsythia</taxon>
    </lineage>
</organism>
<reference evidence="2" key="1">
    <citation type="submission" date="2024-07" db="EMBL/GenBank/DDBJ databases">
        <title>Two chromosome-level genome assemblies of Korean endemic species Abeliophyllum distichum and Forsythia ovata (Oleaceae).</title>
        <authorList>
            <person name="Jang H."/>
        </authorList>
    </citation>
    <scope>NUCLEOTIDE SEQUENCE [LARGE SCALE GENOMIC DNA]</scope>
</reference>
<proteinExistence type="predicted"/>
<dbReference type="EMBL" id="JBFOLJ010000009">
    <property type="protein sequence ID" value="KAL2508173.1"/>
    <property type="molecule type" value="Genomic_DNA"/>
</dbReference>